<dbReference type="Pfam" id="PF12937">
    <property type="entry name" value="F-box-like"/>
    <property type="match status" value="1"/>
</dbReference>
<feature type="region of interest" description="Disordered" evidence="1">
    <location>
        <begin position="742"/>
        <end position="797"/>
    </location>
</feature>
<feature type="domain" description="F-box" evidence="2">
    <location>
        <begin position="42"/>
        <end position="88"/>
    </location>
</feature>
<dbReference type="PROSITE" id="PS50181">
    <property type="entry name" value="FBOX"/>
    <property type="match status" value="1"/>
</dbReference>
<reference evidence="3 4" key="1">
    <citation type="journal article" date="2013" name="Plant Cell">
        <title>The transition from a phytopathogenic smut ancestor to an anamorphic biocontrol agent deciphered by comparative whole-genome analysis.</title>
        <authorList>
            <person name="Lefebvre F."/>
            <person name="Joly D.L."/>
            <person name="Labbe C."/>
            <person name="Teichmann B."/>
            <person name="Linning R."/>
            <person name="Belzile F."/>
            <person name="Bakkeren G."/>
            <person name="Belanger R.R."/>
        </authorList>
    </citation>
    <scope>NUCLEOTIDE SEQUENCE [LARGE SCALE GENOMIC DNA]</scope>
    <source>
        <strain evidence="3 4">PF-1</strain>
    </source>
</reference>
<feature type="compositionally biased region" description="Polar residues" evidence="1">
    <location>
        <begin position="742"/>
        <end position="763"/>
    </location>
</feature>
<feature type="compositionally biased region" description="Low complexity" evidence="1">
    <location>
        <begin position="774"/>
        <end position="797"/>
    </location>
</feature>
<dbReference type="HOGENOM" id="CLU_003875_1_0_1"/>
<dbReference type="eggNOG" id="KOG3745">
    <property type="taxonomic scope" value="Eukaryota"/>
</dbReference>
<dbReference type="Pfam" id="PF07393">
    <property type="entry name" value="Sec10_HB"/>
    <property type="match status" value="2"/>
</dbReference>
<feature type="compositionally biased region" description="Low complexity" evidence="1">
    <location>
        <begin position="657"/>
        <end position="681"/>
    </location>
</feature>
<dbReference type="SUPFAM" id="SSF81383">
    <property type="entry name" value="F-box domain"/>
    <property type="match status" value="1"/>
</dbReference>
<dbReference type="GO" id="GO:0006887">
    <property type="term" value="P:exocytosis"/>
    <property type="evidence" value="ECO:0007669"/>
    <property type="project" value="TreeGrafter"/>
</dbReference>
<feature type="compositionally biased region" description="Polar residues" evidence="1">
    <location>
        <begin position="121"/>
        <end position="134"/>
    </location>
</feature>
<dbReference type="AlphaFoldDB" id="A0A061H107"/>
<dbReference type="InterPro" id="IPR001810">
    <property type="entry name" value="F-box_dom"/>
</dbReference>
<evidence type="ECO:0000259" key="2">
    <source>
        <dbReference type="PROSITE" id="PS50181"/>
    </source>
</evidence>
<dbReference type="EMBL" id="KE361651">
    <property type="protein sequence ID" value="EPQ25739.1"/>
    <property type="molecule type" value="Genomic_DNA"/>
</dbReference>
<feature type="compositionally biased region" description="Gly residues" evidence="1">
    <location>
        <begin position="692"/>
        <end position="703"/>
    </location>
</feature>
<feature type="region of interest" description="Disordered" evidence="1">
    <location>
        <begin position="650"/>
        <end position="718"/>
    </location>
</feature>
<evidence type="ECO:0000313" key="4">
    <source>
        <dbReference type="Proteomes" id="UP000053664"/>
    </source>
</evidence>
<organism evidence="3 4">
    <name type="scientific">Pseudozyma flocculosa PF-1</name>
    <dbReference type="NCBI Taxonomy" id="1277687"/>
    <lineage>
        <taxon>Eukaryota</taxon>
        <taxon>Fungi</taxon>
        <taxon>Dikarya</taxon>
        <taxon>Basidiomycota</taxon>
        <taxon>Ustilaginomycotina</taxon>
        <taxon>Ustilaginomycetes</taxon>
        <taxon>Ustilaginales</taxon>
        <taxon>Ustilaginaceae</taxon>
        <taxon>Pseudozyma</taxon>
    </lineage>
</organism>
<dbReference type="InterPro" id="IPR036047">
    <property type="entry name" value="F-box-like_dom_sf"/>
</dbReference>
<dbReference type="InterPro" id="IPR048627">
    <property type="entry name" value="Sec10_HB"/>
</dbReference>
<evidence type="ECO:0000313" key="3">
    <source>
        <dbReference type="EMBL" id="EPQ25739.1"/>
    </source>
</evidence>
<dbReference type="GO" id="GO:0000145">
    <property type="term" value="C:exocyst"/>
    <property type="evidence" value="ECO:0007669"/>
    <property type="project" value="TreeGrafter"/>
</dbReference>
<dbReference type="KEGG" id="pfp:PFL1_06733"/>
<feature type="compositionally biased region" description="Acidic residues" evidence="1">
    <location>
        <begin position="707"/>
        <end position="717"/>
    </location>
</feature>
<feature type="region of interest" description="Disordered" evidence="1">
    <location>
        <begin position="878"/>
        <end position="908"/>
    </location>
</feature>
<feature type="compositionally biased region" description="Acidic residues" evidence="1">
    <location>
        <begin position="180"/>
        <end position="190"/>
    </location>
</feature>
<dbReference type="GeneID" id="19320804"/>
<protein>
    <recommendedName>
        <fullName evidence="2">F-box domain-containing protein</fullName>
    </recommendedName>
</protein>
<sequence length="1163" mass="125063">MNSSWTPLSPTKRHSLLPTALSIDSIPPARSHAPPASAPLDPFAIGNLPSSVVQRIFEHVPVNDLHKCALAARPLARFVADERLWARRLNALQWSHVDGLDVAYRPDLSTLPISERHRGSASGSAVTANSSSKHGNIATATTTAHSSTDDDFGDFETAALDAGPSRSNGNPNNHSGGGGGDDDDDDDDDFGTFASADPAFDRSGQSFSNAPVFSYRAESKLPMPSSEPNSAYQTFKRIAIALKPLLKSLADEPTPTASLLFSHPRLSSLKSQATALANIAGFTGPTVLGYLPPAPRTSGHAGDSNDRDDAGLAERRVRHEREAALDRLHANIREAADYLEGVLLSAFEGADARRSDAVRAGERGIEVQKSVDRSEEAMREHAGLIWHLAQAIKRISGPAHHALDVRLGDAMFTYLDAAGSSAALSFLDKRDVLFRRVEHDPAGNIVPSPDGPSLDFTAMDSFINDVLASVERDGSLVARVFPAEQDVLLAFASRVANEIVAEYVNAVLAKARAISIHLYLQACAATFTQASRLVEALTSIQPRSARVTPQRCDDVVFAMWEVHLDDYLQEERDWVKEAMARTCDESGTSDSVSTNMDAAFLRAHNPAAVKRNVLTGFKDVLLMPVTVVPRAAGVVGGAVIRTAGSGLSQLNPLRWQSSSTPSKGTGGSTTPSGLSRTGTPSNAEKGYVDFSSGGGGGDGGDGFALGDDPDDDDDDESLGEKAARMPFEQDNEWASEIDAWAGSSSSRMEKTASGNAVSLTTAPASRGEKRQSLKPPASAAGTATASGKASQKATTTTTTASPFARLQLLLSLDTALQLIQLNRESLKRMETFARFSGAYGARVKEEMEEIAVLFFQCLGEKHVSPGFDKASAQIKSWKPSEQAGKEKAGAPAAGAAARSGTQSDSDGDVGDAQVAPLVYFFELVHVGDTIAQMVQVYYDQELSRHIDRTDFLNGVVREKKRFESALDESVASGLNVGVDLLLGQAEWLITTHQDARDYYPLPGADLDLANPTRACRECVECLRLHCRMLVGSTDKTVLEVFYQEVGIRLHAIICKHLKRQIISLDGGFKVICDLNAYHAFVASLRQPSVTVYFDALKMLANLYIIDNPKELASIVRDASMFNGTLSPEDLYEFLQARSDFKSIEKAIDKEIYGFKATEDCSVM</sequence>
<dbReference type="PANTHER" id="PTHR12100:SF1">
    <property type="entry name" value="RECYCLIN-1"/>
    <property type="match status" value="1"/>
</dbReference>
<proteinExistence type="predicted"/>
<feature type="compositionally biased region" description="Polar residues" evidence="1">
    <location>
        <begin position="165"/>
        <end position="174"/>
    </location>
</feature>
<dbReference type="RefSeq" id="XP_007882470.1">
    <property type="nucleotide sequence ID" value="XM_007884279.1"/>
</dbReference>
<dbReference type="GO" id="GO:0006893">
    <property type="term" value="P:Golgi to plasma membrane transport"/>
    <property type="evidence" value="ECO:0007669"/>
    <property type="project" value="TreeGrafter"/>
</dbReference>
<dbReference type="Proteomes" id="UP000053664">
    <property type="component" value="Unassembled WGS sequence"/>
</dbReference>
<gene>
    <name evidence="3" type="ORF">PFL1_06733</name>
</gene>
<name>A0A061H107_9BASI</name>
<feature type="region of interest" description="Disordered" evidence="1">
    <location>
        <begin position="113"/>
        <end position="207"/>
    </location>
</feature>
<evidence type="ECO:0000256" key="1">
    <source>
        <dbReference type="SAM" id="MobiDB-lite"/>
    </source>
</evidence>
<dbReference type="OrthoDB" id="5554140at2759"/>
<dbReference type="PANTHER" id="PTHR12100">
    <property type="entry name" value="SEC10"/>
    <property type="match status" value="1"/>
</dbReference>
<dbReference type="InterPro" id="IPR009976">
    <property type="entry name" value="Sec10-like"/>
</dbReference>
<accession>A0A061H107</accession>